<dbReference type="AlphaFoldDB" id="A0A0C2J003"/>
<evidence type="ECO:0000313" key="3">
    <source>
        <dbReference type="Proteomes" id="UP000031668"/>
    </source>
</evidence>
<sequence>MSDWFNFSLPLTKINSTSVKIEYTDSGDDKVNITHIYLGINQDRHSKVFNKNVDSVNVSVKTCIMMPMYNITNKTMNVLITANNGINCFILYLMAGQNKSEPSSDSKSVSLTSTKKETFIVPFFYPDPQTCSNMTTVKPPSKKKKKKKKT</sequence>
<accession>A0A0C2J003</accession>
<evidence type="ECO:0000313" key="2">
    <source>
        <dbReference type="EMBL" id="KII62407.1"/>
    </source>
</evidence>
<protein>
    <submittedName>
        <fullName evidence="2">Uncharacterized protein</fullName>
    </submittedName>
</protein>
<proteinExistence type="predicted"/>
<name>A0A0C2J003_THEKT</name>
<evidence type="ECO:0000256" key="1">
    <source>
        <dbReference type="SAM" id="MobiDB-lite"/>
    </source>
</evidence>
<keyword evidence="3" id="KW-1185">Reference proteome</keyword>
<feature type="compositionally biased region" description="Basic residues" evidence="1">
    <location>
        <begin position="140"/>
        <end position="150"/>
    </location>
</feature>
<gene>
    <name evidence="2" type="ORF">RF11_10362</name>
</gene>
<feature type="region of interest" description="Disordered" evidence="1">
    <location>
        <begin position="128"/>
        <end position="150"/>
    </location>
</feature>
<dbReference type="Proteomes" id="UP000031668">
    <property type="component" value="Unassembled WGS sequence"/>
</dbReference>
<organism evidence="2 3">
    <name type="scientific">Thelohanellus kitauei</name>
    <name type="common">Myxosporean</name>
    <dbReference type="NCBI Taxonomy" id="669202"/>
    <lineage>
        <taxon>Eukaryota</taxon>
        <taxon>Metazoa</taxon>
        <taxon>Cnidaria</taxon>
        <taxon>Myxozoa</taxon>
        <taxon>Myxosporea</taxon>
        <taxon>Bivalvulida</taxon>
        <taxon>Platysporina</taxon>
        <taxon>Myxobolidae</taxon>
        <taxon>Thelohanellus</taxon>
    </lineage>
</organism>
<reference evidence="2 3" key="1">
    <citation type="journal article" date="2014" name="Genome Biol. Evol.">
        <title>The genome of the myxosporean Thelohanellus kitauei shows adaptations to nutrient acquisition within its fish host.</title>
        <authorList>
            <person name="Yang Y."/>
            <person name="Xiong J."/>
            <person name="Zhou Z."/>
            <person name="Huo F."/>
            <person name="Miao W."/>
            <person name="Ran C."/>
            <person name="Liu Y."/>
            <person name="Zhang J."/>
            <person name="Feng J."/>
            <person name="Wang M."/>
            <person name="Wang M."/>
            <person name="Wang L."/>
            <person name="Yao B."/>
        </authorList>
    </citation>
    <scope>NUCLEOTIDE SEQUENCE [LARGE SCALE GENOMIC DNA]</scope>
    <source>
        <strain evidence="2">Wuqing</strain>
    </source>
</reference>
<comment type="caution">
    <text evidence="2">The sequence shown here is derived from an EMBL/GenBank/DDBJ whole genome shotgun (WGS) entry which is preliminary data.</text>
</comment>
<dbReference type="EMBL" id="JWZT01004989">
    <property type="protein sequence ID" value="KII62407.1"/>
    <property type="molecule type" value="Genomic_DNA"/>
</dbReference>
<feature type="compositionally biased region" description="Polar residues" evidence="1">
    <location>
        <begin position="129"/>
        <end position="138"/>
    </location>
</feature>